<reference evidence="3" key="1">
    <citation type="submission" date="2022-06" db="EMBL/GenBank/DDBJ databases">
        <title>Rothia sp. isolated from sandalwood seedling.</title>
        <authorList>
            <person name="Tuikhar N."/>
            <person name="Kirdat K."/>
            <person name="Thorat V."/>
            <person name="Swetha P."/>
            <person name="Padma S."/>
            <person name="Sundararaj R."/>
            <person name="Yadav A."/>
        </authorList>
    </citation>
    <scope>NUCLEOTIDE SEQUENCE</scope>
    <source>
        <strain evidence="3">AR01</strain>
    </source>
</reference>
<feature type="region of interest" description="Disordered" evidence="1">
    <location>
        <begin position="1"/>
        <end position="25"/>
    </location>
</feature>
<keyword evidence="2" id="KW-1133">Transmembrane helix</keyword>
<gene>
    <name evidence="3" type="ORF">NBM05_14995</name>
</gene>
<evidence type="ECO:0000256" key="1">
    <source>
        <dbReference type="SAM" id="MobiDB-lite"/>
    </source>
</evidence>
<dbReference type="EMBL" id="JANAFB010000071">
    <property type="protein sequence ID" value="MCP3427277.1"/>
    <property type="molecule type" value="Genomic_DNA"/>
</dbReference>
<dbReference type="AlphaFoldDB" id="A0A9X2HIS3"/>
<sequence>MSSADMPQFRSAGQDPAAPRPEVEEPPRFARLKAVTIGILVVDLVSWVMDIVARMTGAMNDALLSTVNSVPGSESFSDAEKQRIVESSGGLSIPQAAFQLILTLGVFALVYLGLRAHKNWARIVGIVLAFVAIGGSLFANVAAIALNVQMGAIGIVSMLLTVVALALLVYWLVLAFSREVRLFLAPSRAV</sequence>
<evidence type="ECO:0000313" key="4">
    <source>
        <dbReference type="Proteomes" id="UP001139502"/>
    </source>
</evidence>
<feature type="transmembrane region" description="Helical" evidence="2">
    <location>
        <begin position="152"/>
        <end position="173"/>
    </location>
</feature>
<dbReference type="RefSeq" id="WP_254169096.1">
    <property type="nucleotide sequence ID" value="NZ_JANAFB010000071.1"/>
</dbReference>
<evidence type="ECO:0000313" key="3">
    <source>
        <dbReference type="EMBL" id="MCP3427277.1"/>
    </source>
</evidence>
<feature type="transmembrane region" description="Helical" evidence="2">
    <location>
        <begin position="96"/>
        <end position="114"/>
    </location>
</feature>
<feature type="transmembrane region" description="Helical" evidence="2">
    <location>
        <begin position="34"/>
        <end position="53"/>
    </location>
</feature>
<keyword evidence="4" id="KW-1185">Reference proteome</keyword>
<feature type="transmembrane region" description="Helical" evidence="2">
    <location>
        <begin position="126"/>
        <end position="146"/>
    </location>
</feature>
<evidence type="ECO:0000256" key="2">
    <source>
        <dbReference type="SAM" id="Phobius"/>
    </source>
</evidence>
<keyword evidence="2" id="KW-0472">Membrane</keyword>
<proteinExistence type="predicted"/>
<keyword evidence="2" id="KW-0812">Transmembrane</keyword>
<name>A0A9X2HIS3_9MICC</name>
<protein>
    <submittedName>
        <fullName evidence="3">Uncharacterized protein</fullName>
    </submittedName>
</protein>
<dbReference type="Proteomes" id="UP001139502">
    <property type="component" value="Unassembled WGS sequence"/>
</dbReference>
<accession>A0A9X2HIS3</accession>
<organism evidence="3 4">
    <name type="scientific">Rothia santali</name>
    <dbReference type="NCBI Taxonomy" id="2949643"/>
    <lineage>
        <taxon>Bacteria</taxon>
        <taxon>Bacillati</taxon>
        <taxon>Actinomycetota</taxon>
        <taxon>Actinomycetes</taxon>
        <taxon>Micrococcales</taxon>
        <taxon>Micrococcaceae</taxon>
        <taxon>Rothia</taxon>
    </lineage>
</organism>
<comment type="caution">
    <text evidence="3">The sequence shown here is derived from an EMBL/GenBank/DDBJ whole genome shotgun (WGS) entry which is preliminary data.</text>
</comment>